<dbReference type="InterPro" id="IPR023346">
    <property type="entry name" value="Lysozyme-like_dom_sf"/>
</dbReference>
<dbReference type="InterPro" id="IPR052354">
    <property type="entry name" value="Cell_Wall_Dynamics_Protein"/>
</dbReference>
<evidence type="ECO:0000256" key="1">
    <source>
        <dbReference type="SAM" id="Phobius"/>
    </source>
</evidence>
<protein>
    <submittedName>
        <fullName evidence="2">Putative chitinase</fullName>
    </submittedName>
</protein>
<keyword evidence="1" id="KW-0472">Membrane</keyword>
<dbReference type="EMBL" id="FMVW01000001">
    <property type="protein sequence ID" value="SCZ24308.1"/>
    <property type="molecule type" value="Genomic_DNA"/>
</dbReference>
<dbReference type="SUPFAM" id="SSF47090">
    <property type="entry name" value="PGBD-like"/>
    <property type="match status" value="1"/>
</dbReference>
<proteinExistence type="predicted"/>
<dbReference type="Proteomes" id="UP000199347">
    <property type="component" value="Unassembled WGS sequence"/>
</dbReference>
<gene>
    <name evidence="2" type="ORF">SAMN03080610_00666</name>
</gene>
<keyword evidence="1" id="KW-0812">Transmembrane</keyword>
<name>A0A1G5MIB4_AFIMA</name>
<organism evidence="2 3">
    <name type="scientific">Afifella marina DSM 2698</name>
    <dbReference type="NCBI Taxonomy" id="1120955"/>
    <lineage>
        <taxon>Bacteria</taxon>
        <taxon>Pseudomonadati</taxon>
        <taxon>Pseudomonadota</taxon>
        <taxon>Alphaproteobacteria</taxon>
        <taxon>Hyphomicrobiales</taxon>
        <taxon>Afifellaceae</taxon>
        <taxon>Afifella</taxon>
    </lineage>
</organism>
<dbReference type="AlphaFoldDB" id="A0A1G5MIB4"/>
<evidence type="ECO:0000313" key="2">
    <source>
        <dbReference type="EMBL" id="SCZ24308.1"/>
    </source>
</evidence>
<dbReference type="PANTHER" id="PTHR34408:SF1">
    <property type="entry name" value="GLYCOSYL HYDROLASE FAMILY 19 DOMAIN-CONTAINING PROTEIN HI_1415"/>
    <property type="match status" value="1"/>
</dbReference>
<keyword evidence="3" id="KW-1185">Reference proteome</keyword>
<dbReference type="Gene3D" id="1.10.530.10">
    <property type="match status" value="1"/>
</dbReference>
<sequence length="273" mass="29162">MIAVKDLRVIAGARARAGILEGVAEGLARHGAAFGLDRPEMLAAFLAQIGHESGRFHYLEEIWGPTAAQRRYDTRTDLGNTAEADGDGYRYRGRGLIQVTGRANVAAFSVWAKERFADAPVFLVEPDLLAAFPWAFLSALWYWESRDLGRLAAVGDLIGLTRAINGGMNGLADRRRLYVRAALVLLGQELTKGAVKRFQAARGLTPDDIAGAKTLRELHAALAELPALSAPGGKTRPVPQAGRAAPPWGLILLTFLVLAALAAAVFLSGGKIS</sequence>
<dbReference type="RefSeq" id="WP_092809477.1">
    <property type="nucleotide sequence ID" value="NZ_FMVW01000001.1"/>
</dbReference>
<accession>A0A1G5MIB4</accession>
<dbReference type="PANTHER" id="PTHR34408">
    <property type="entry name" value="FAMILY PROTEIN, PUTATIVE-RELATED"/>
    <property type="match status" value="1"/>
</dbReference>
<dbReference type="Gene3D" id="1.10.101.10">
    <property type="entry name" value="PGBD-like superfamily/PGBD"/>
    <property type="match status" value="1"/>
</dbReference>
<dbReference type="SUPFAM" id="SSF53955">
    <property type="entry name" value="Lysozyme-like"/>
    <property type="match status" value="1"/>
</dbReference>
<dbReference type="STRING" id="1120955.SAMN03080610_00666"/>
<feature type="transmembrane region" description="Helical" evidence="1">
    <location>
        <begin position="248"/>
        <end position="267"/>
    </location>
</feature>
<dbReference type="OrthoDB" id="3078754at2"/>
<dbReference type="InterPro" id="IPR036366">
    <property type="entry name" value="PGBDSf"/>
</dbReference>
<keyword evidence="1" id="KW-1133">Transmembrane helix</keyword>
<evidence type="ECO:0000313" key="3">
    <source>
        <dbReference type="Proteomes" id="UP000199347"/>
    </source>
</evidence>
<reference evidence="2 3" key="1">
    <citation type="submission" date="2016-10" db="EMBL/GenBank/DDBJ databases">
        <authorList>
            <person name="de Groot N.N."/>
        </authorList>
    </citation>
    <scope>NUCLEOTIDE SEQUENCE [LARGE SCALE GENOMIC DNA]</scope>
    <source>
        <strain evidence="2 3">DSM 2698</strain>
    </source>
</reference>
<dbReference type="InterPro" id="IPR036365">
    <property type="entry name" value="PGBD-like_sf"/>
</dbReference>